<dbReference type="EMBL" id="JABMKV010000001">
    <property type="protein sequence ID" value="NQX30810.1"/>
    <property type="molecule type" value="Genomic_DNA"/>
</dbReference>
<evidence type="ECO:0000313" key="2">
    <source>
        <dbReference type="Proteomes" id="UP000762110"/>
    </source>
</evidence>
<gene>
    <name evidence="1" type="ORF">HQN85_03690</name>
</gene>
<dbReference type="InterPro" id="IPR007815">
    <property type="entry name" value="Emycin_Estase"/>
</dbReference>
<protein>
    <submittedName>
        <fullName evidence="1">Erythromycin esterase family protein</fullName>
    </submittedName>
</protein>
<dbReference type="CDD" id="cd14728">
    <property type="entry name" value="Ere-like"/>
    <property type="match status" value="1"/>
</dbReference>
<dbReference type="RefSeq" id="WP_173268990.1">
    <property type="nucleotide sequence ID" value="NZ_JABMKV010000001.1"/>
</dbReference>
<reference evidence="1 2" key="1">
    <citation type="submission" date="2020-05" db="EMBL/GenBank/DDBJ databases">
        <title>Description of Pedobacter foliorum sp. nov.</title>
        <authorList>
            <person name="Qi S."/>
            <person name="Carlier A."/>
            <person name="Cnockaert M."/>
            <person name="Vandamme P."/>
        </authorList>
    </citation>
    <scope>NUCLEOTIDE SEQUENCE [LARGE SCALE GENOMIC DNA]</scope>
    <source>
        <strain evidence="1 2">LMG 31300</strain>
    </source>
</reference>
<organism evidence="1 2">
    <name type="scientific">Pedobacter boryungensis</name>
    <dbReference type="NCBI Taxonomy" id="869962"/>
    <lineage>
        <taxon>Bacteria</taxon>
        <taxon>Pseudomonadati</taxon>
        <taxon>Bacteroidota</taxon>
        <taxon>Sphingobacteriia</taxon>
        <taxon>Sphingobacteriales</taxon>
        <taxon>Sphingobacteriaceae</taxon>
        <taxon>Pedobacter</taxon>
    </lineage>
</organism>
<dbReference type="Gene3D" id="3.40.1660.10">
    <property type="entry name" value="EreA-like (biosynthetic domain)"/>
    <property type="match status" value="2"/>
</dbReference>
<dbReference type="PANTHER" id="PTHR31299:SF0">
    <property type="entry name" value="ESTERASE, PUTATIVE (AFU_ORTHOLOGUE AFUA_1G05850)-RELATED"/>
    <property type="match status" value="1"/>
</dbReference>
<dbReference type="InterPro" id="IPR052036">
    <property type="entry name" value="Hydrolase/PRTase-associated"/>
</dbReference>
<keyword evidence="2" id="KW-1185">Reference proteome</keyword>
<comment type="caution">
    <text evidence="1">The sequence shown here is derived from an EMBL/GenBank/DDBJ whole genome shotgun (WGS) entry which is preliminary data.</text>
</comment>
<sequence length="419" mass="49027">MQKLLILLFIFLGFEGFAQKQTKNFVEKNLNIIRSIDPDSTDFTDVEVIGNAIGNSRIVMLGEQDHGDAPTFLAKTRLIKYLHEKKGFNVLAFESDFFALNEGWDHLDKQKTTINNFIQQNIFSIWTSCTQCENLFYNYVSESFGTNNPITISGFDSQFDGGYSNNLKKYIDDFFKVNDIPFIKSKSYIDNFLPFIDSIKISKDVAKQTLFIKQIDTIFKQISKKWEGSFELLVLHNLQESSKNGISFLTKAKDYKELRDKQMAENLKWLVNQKFPNQKIIVWAHSAHILKNREFIKSKSSNENWTNMGHFFTRDSLLNQQTYIVGFSSKYGTAGRITIPNTYKVVLPIKNSFEDWMNDNIKYAFVDFKRFRNLNPNSFEYFNMKGKYHIYNEAVWTQVFDGIFYIKDMYPCEKSVLKF</sequence>
<dbReference type="PANTHER" id="PTHR31299">
    <property type="entry name" value="ESTERASE, PUTATIVE (AFU_ORTHOLOGUE AFUA_1G05850)-RELATED"/>
    <property type="match status" value="1"/>
</dbReference>
<dbReference type="Proteomes" id="UP000762110">
    <property type="component" value="Unassembled WGS sequence"/>
</dbReference>
<dbReference type="Pfam" id="PF05139">
    <property type="entry name" value="Erythro_esteras"/>
    <property type="match status" value="1"/>
</dbReference>
<dbReference type="SUPFAM" id="SSF159501">
    <property type="entry name" value="EreA/ChaN-like"/>
    <property type="match status" value="1"/>
</dbReference>
<accession>A0ABX2DA01</accession>
<proteinExistence type="predicted"/>
<name>A0ABX2DA01_9SPHI</name>
<evidence type="ECO:0000313" key="1">
    <source>
        <dbReference type="EMBL" id="NQX30810.1"/>
    </source>
</evidence>